<dbReference type="CDD" id="cd03784">
    <property type="entry name" value="GT1_Gtf-like"/>
    <property type="match status" value="1"/>
</dbReference>
<dbReference type="InterPro" id="IPR029063">
    <property type="entry name" value="SAM-dependent_MTases_sf"/>
</dbReference>
<dbReference type="SUPFAM" id="SSF53756">
    <property type="entry name" value="UDP-Glycosyltransferase/glycogen phosphorylase"/>
    <property type="match status" value="1"/>
</dbReference>
<dbReference type="GO" id="GO:0008171">
    <property type="term" value="F:O-methyltransferase activity"/>
    <property type="evidence" value="ECO:0007669"/>
    <property type="project" value="InterPro"/>
</dbReference>
<dbReference type="Pfam" id="PF08100">
    <property type="entry name" value="Dimerisation"/>
    <property type="match status" value="1"/>
</dbReference>
<dbReference type="InterPro" id="IPR001077">
    <property type="entry name" value="COMT_C"/>
</dbReference>
<dbReference type="PANTHER" id="PTHR43712:SF2">
    <property type="entry name" value="O-METHYLTRANSFERASE CICE"/>
    <property type="match status" value="1"/>
</dbReference>
<gene>
    <name evidence="9" type="ORF">GCM10010389_18990</name>
</gene>
<dbReference type="Pfam" id="PF06722">
    <property type="entry name" value="EryCIII-like_C"/>
    <property type="match status" value="1"/>
</dbReference>
<evidence type="ECO:0000259" key="6">
    <source>
        <dbReference type="Pfam" id="PF06722"/>
    </source>
</evidence>
<evidence type="ECO:0000259" key="8">
    <source>
        <dbReference type="Pfam" id="PF21036"/>
    </source>
</evidence>
<dbReference type="InterPro" id="IPR048284">
    <property type="entry name" value="EryCIII-like_N"/>
</dbReference>
<dbReference type="Gene3D" id="1.10.10.10">
    <property type="entry name" value="Winged helix-like DNA-binding domain superfamily/Winged helix DNA-binding domain"/>
    <property type="match status" value="1"/>
</dbReference>
<evidence type="ECO:0000313" key="9">
    <source>
        <dbReference type="EMBL" id="GGZ81459.1"/>
    </source>
</evidence>
<feature type="compositionally biased region" description="Basic residues" evidence="4">
    <location>
        <begin position="419"/>
        <end position="428"/>
    </location>
</feature>
<dbReference type="Gene3D" id="1.10.287.1350">
    <property type="match status" value="1"/>
</dbReference>
<dbReference type="PANTHER" id="PTHR43712">
    <property type="entry name" value="PUTATIVE (AFU_ORTHOLOGUE AFUA_4G14580)-RELATED"/>
    <property type="match status" value="1"/>
</dbReference>
<dbReference type="Pfam" id="PF00891">
    <property type="entry name" value="Methyltransf_2"/>
    <property type="match status" value="1"/>
</dbReference>
<dbReference type="InterPro" id="IPR010610">
    <property type="entry name" value="EryCIII-like_C"/>
</dbReference>
<dbReference type="GO" id="GO:0016758">
    <property type="term" value="F:hexosyltransferase activity"/>
    <property type="evidence" value="ECO:0007669"/>
    <property type="project" value="UniProtKB-ARBA"/>
</dbReference>
<dbReference type="AlphaFoldDB" id="A0A918R286"/>
<dbReference type="PROSITE" id="PS51683">
    <property type="entry name" value="SAM_OMT_II"/>
    <property type="match status" value="1"/>
</dbReference>
<feature type="domain" description="Erythromycin biosynthesis protein CIII-like C-terminal" evidence="6">
    <location>
        <begin position="268"/>
        <end position="406"/>
    </location>
</feature>
<feature type="domain" description="O-methyltransferase dimerisation" evidence="7">
    <location>
        <begin position="539"/>
        <end position="611"/>
    </location>
</feature>
<comment type="caution">
    <text evidence="9">The sequence shown here is derived from an EMBL/GenBank/DDBJ whole genome shotgun (WGS) entry which is preliminary data.</text>
</comment>
<dbReference type="GO" id="GO:0046983">
    <property type="term" value="F:protein dimerization activity"/>
    <property type="evidence" value="ECO:0007669"/>
    <property type="project" value="InterPro"/>
</dbReference>
<keyword evidence="1" id="KW-0489">Methyltransferase</keyword>
<reference evidence="9" key="1">
    <citation type="journal article" date="2014" name="Int. J. Syst. Evol. Microbiol.">
        <title>Complete genome sequence of Corynebacterium casei LMG S-19264T (=DSM 44701T), isolated from a smear-ripened cheese.</title>
        <authorList>
            <consortium name="US DOE Joint Genome Institute (JGI-PGF)"/>
            <person name="Walter F."/>
            <person name="Albersmeier A."/>
            <person name="Kalinowski J."/>
            <person name="Ruckert C."/>
        </authorList>
    </citation>
    <scope>NUCLEOTIDE SEQUENCE</scope>
    <source>
        <strain evidence="9">JCM 5016</strain>
    </source>
</reference>
<reference evidence="9" key="2">
    <citation type="submission" date="2020-09" db="EMBL/GenBank/DDBJ databases">
        <authorList>
            <person name="Sun Q."/>
            <person name="Ohkuma M."/>
        </authorList>
    </citation>
    <scope>NUCLEOTIDE SEQUENCE</scope>
    <source>
        <strain evidence="9">JCM 5016</strain>
    </source>
</reference>
<evidence type="ECO:0000259" key="5">
    <source>
        <dbReference type="Pfam" id="PF00891"/>
    </source>
</evidence>
<evidence type="ECO:0000256" key="2">
    <source>
        <dbReference type="ARBA" id="ARBA00022679"/>
    </source>
</evidence>
<evidence type="ECO:0000259" key="7">
    <source>
        <dbReference type="Pfam" id="PF08100"/>
    </source>
</evidence>
<dbReference type="InterPro" id="IPR012967">
    <property type="entry name" value="COMT_dimerisation"/>
</dbReference>
<dbReference type="GO" id="GO:0008194">
    <property type="term" value="F:UDP-glycosyltransferase activity"/>
    <property type="evidence" value="ECO:0007669"/>
    <property type="project" value="InterPro"/>
</dbReference>
<feature type="domain" description="Erythromycin biosynthesis protein CIII-like N-terminal" evidence="8">
    <location>
        <begin position="120"/>
        <end position="246"/>
    </location>
</feature>
<dbReference type="Gene3D" id="3.40.50.150">
    <property type="entry name" value="Vaccinia Virus protein VP39"/>
    <property type="match status" value="1"/>
</dbReference>
<evidence type="ECO:0000256" key="3">
    <source>
        <dbReference type="ARBA" id="ARBA00022691"/>
    </source>
</evidence>
<protein>
    <submittedName>
        <fullName evidence="9">Uncharacterized protein</fullName>
    </submittedName>
</protein>
<evidence type="ECO:0000256" key="4">
    <source>
        <dbReference type="SAM" id="MobiDB-lite"/>
    </source>
</evidence>
<dbReference type="SUPFAM" id="SSF46785">
    <property type="entry name" value="Winged helix' DNA-binding domain"/>
    <property type="match status" value="1"/>
</dbReference>
<dbReference type="InterPro" id="IPR036390">
    <property type="entry name" value="WH_DNA-bd_sf"/>
</dbReference>
<sequence length="867" mass="92735">MRVLFTVSDWPGHYYPLVPLGRAFRDAGHEVRVVCAPSESDTLRRTGLTPEPIVRPGLDMATQGRLNAYWQARKGAWPHARPPLHPVTGEELGHLDDFDFAAFRAAERPRILRATRDGFDAVVAFARAWRPDLVVHDRMSIEGLLAARVLGVPAVLHLWGPHGTAEPEPELRVLPGDPTGSFPRHGVGEMSADLVEYVVDPCPPSLEPPTHAHRLRLRYTPYNGPGTAPDLRPPSPGRPRICLVWGRSLAGVYGRAARLVPELAFACAESGAEVLVLADPDDTAPLGTPPPGVRLLPGAPLADVLPGCAAVVHHGGAGCTMTAVAAGVPQLGVPFSAEQELNMRRVAAAGAGLAVPAGDPGRATAVRDALDRLLNDPRHRAGAARLRDELSRLPTPAALVPALEDLAAHHRTDRTDRSHRTHQTHRAARTAAPVDPRTAVPAAPRATAPAATRAAAPAPAEPTPTSEDPAMQTQPPGTPQAPQDVQATRTIQATRTTQDTRTAQDTRTTQDDQATRSPRSPRSPQDDQLAAETRIREIALSVAAAAALQTAVRLGVADALGDEDADARDLGRAVNAAPDTLARLLRALAAHGVFEETAPGRFRHTRASRLLRADAPGGGMADMVLWAGAAWTWDAWPRLEQAVRTGKAVLPELYGKDFFGYLREDAPEDAEVFNRAMTQASALTSRAVAETLNLDGARTVADIGGGHGHLLRTVLERHPHVTGELFDLPTVVAGADPALREGGELAGRARVTAGDCLDAVPVRADVYVVKQILKWDDERSVRVLRNIAAHAAPGARIVVVQNLVDLSPEPRVTTAMDLFLLLNVGGREHHRGDFEDLFRRAGLEFTGVTRARSALYLIEARVPGTPS</sequence>
<dbReference type="GO" id="GO:0032259">
    <property type="term" value="P:methylation"/>
    <property type="evidence" value="ECO:0007669"/>
    <property type="project" value="UniProtKB-KW"/>
</dbReference>
<organism evidence="9 10">
    <name type="scientific">Streptomyces echinoruber</name>
    <dbReference type="NCBI Taxonomy" id="68898"/>
    <lineage>
        <taxon>Bacteria</taxon>
        <taxon>Bacillati</taxon>
        <taxon>Actinomycetota</taxon>
        <taxon>Actinomycetes</taxon>
        <taxon>Kitasatosporales</taxon>
        <taxon>Streptomycetaceae</taxon>
        <taxon>Streptomyces</taxon>
    </lineage>
</organism>
<dbReference type="InterPro" id="IPR016461">
    <property type="entry name" value="COMT-like"/>
</dbReference>
<dbReference type="EMBL" id="BMWH01000005">
    <property type="protein sequence ID" value="GGZ81459.1"/>
    <property type="molecule type" value="Genomic_DNA"/>
</dbReference>
<dbReference type="Proteomes" id="UP000623010">
    <property type="component" value="Unassembled WGS sequence"/>
</dbReference>
<feature type="domain" description="O-methyltransferase C-terminal" evidence="5">
    <location>
        <begin position="636"/>
        <end position="843"/>
    </location>
</feature>
<keyword evidence="2" id="KW-0808">Transferase</keyword>
<feature type="compositionally biased region" description="Low complexity" evidence="4">
    <location>
        <begin position="429"/>
        <end position="501"/>
    </location>
</feature>
<keyword evidence="3" id="KW-0949">S-adenosyl-L-methionine</keyword>
<dbReference type="SUPFAM" id="SSF53335">
    <property type="entry name" value="S-adenosyl-L-methionine-dependent methyltransferases"/>
    <property type="match status" value="1"/>
</dbReference>
<feature type="region of interest" description="Disordered" evidence="4">
    <location>
        <begin position="411"/>
        <end position="530"/>
    </location>
</feature>
<feature type="compositionally biased region" description="Basic and acidic residues" evidence="4">
    <location>
        <begin position="502"/>
        <end position="514"/>
    </location>
</feature>
<dbReference type="InterPro" id="IPR036388">
    <property type="entry name" value="WH-like_DNA-bd_sf"/>
</dbReference>
<dbReference type="CDD" id="cd02440">
    <property type="entry name" value="AdoMet_MTases"/>
    <property type="match status" value="1"/>
</dbReference>
<name>A0A918R286_9ACTN</name>
<evidence type="ECO:0000256" key="1">
    <source>
        <dbReference type="ARBA" id="ARBA00022603"/>
    </source>
</evidence>
<dbReference type="Gene3D" id="3.40.50.2000">
    <property type="entry name" value="Glycogen Phosphorylase B"/>
    <property type="match status" value="2"/>
</dbReference>
<evidence type="ECO:0000313" key="10">
    <source>
        <dbReference type="Proteomes" id="UP000623010"/>
    </source>
</evidence>
<dbReference type="RefSeq" id="WP_190056913.1">
    <property type="nucleotide sequence ID" value="NZ_BMWH01000005.1"/>
</dbReference>
<keyword evidence="10" id="KW-1185">Reference proteome</keyword>
<proteinExistence type="predicted"/>
<dbReference type="Pfam" id="PF21036">
    <property type="entry name" value="EryCIII-like_N"/>
    <property type="match status" value="1"/>
</dbReference>
<dbReference type="InterPro" id="IPR002213">
    <property type="entry name" value="UDP_glucos_trans"/>
</dbReference>
<accession>A0A918R286</accession>